<dbReference type="AlphaFoldDB" id="A0A3B6LIK6"/>
<dbReference type="Gramene" id="TraesCS5B03G0274900.1">
    <property type="protein sequence ID" value="TraesCS5B03G0274900.1.CDS"/>
    <property type="gene ID" value="TraesCS5B03G0274900"/>
</dbReference>
<sequence length="167" mass="18871">MGRSAIAKSTGLLREVKNRQSSNLTSRVQPTKARSAETALWVPHPRTGIYYPRGFEWVMEDVPSSAATFQQTYWLRSGDAETASSPRQPTAQLPLITHFCECIRGLTLEESLIAAVLQATTIVARSIHNMINQLLRFPACRHRIHRKISVKLCINLLYCILIFTDFT</sequence>
<gene>
    <name evidence="1" type="primary">LOC123110884</name>
</gene>
<reference evidence="1" key="2">
    <citation type="submission" date="2018-10" db="UniProtKB">
        <authorList>
            <consortium name="EnsemblPlants"/>
        </authorList>
    </citation>
    <scope>IDENTIFICATION</scope>
</reference>
<dbReference type="PANTHER" id="PTHR35109:SF1">
    <property type="entry name" value="GLUTAMATE RACEMASE"/>
    <property type="match status" value="1"/>
</dbReference>
<dbReference type="Gramene" id="TraesCS5B02G108100.1">
    <property type="protein sequence ID" value="TraesCS5B02G108100.1"/>
    <property type="gene ID" value="TraesCS5B02G108100"/>
</dbReference>
<dbReference type="PANTHER" id="PTHR35109">
    <property type="entry name" value="GLUTAMATE RACEMASE"/>
    <property type="match status" value="1"/>
</dbReference>
<reference evidence="1" key="1">
    <citation type="submission" date="2018-08" db="EMBL/GenBank/DDBJ databases">
        <authorList>
            <person name="Rossello M."/>
        </authorList>
    </citation>
    <scope>NUCLEOTIDE SEQUENCE [LARGE SCALE GENOMIC DNA]</scope>
    <source>
        <strain evidence="1">cv. Chinese Spring</strain>
    </source>
</reference>
<accession>A0A3B6LIK6</accession>
<evidence type="ECO:0000313" key="1">
    <source>
        <dbReference type="EnsemblPlants" id="TraesCS5B02G108100.1"/>
    </source>
</evidence>
<name>A0A3B6LIK6_WHEAT</name>
<dbReference type="EnsemblPlants" id="TraesCS5B02G108100.1">
    <property type="protein sequence ID" value="TraesCS5B02G108100.1"/>
    <property type="gene ID" value="TraesCS5B02G108100"/>
</dbReference>
<dbReference type="RefSeq" id="XP_044387456.1">
    <property type="nucleotide sequence ID" value="XM_044531521.1"/>
</dbReference>
<dbReference type="Proteomes" id="UP000019116">
    <property type="component" value="Chromosome 5B"/>
</dbReference>
<dbReference type="GeneID" id="123110884"/>
<keyword evidence="2" id="KW-1185">Reference proteome</keyword>
<organism evidence="1">
    <name type="scientific">Triticum aestivum</name>
    <name type="common">Wheat</name>
    <dbReference type="NCBI Taxonomy" id="4565"/>
    <lineage>
        <taxon>Eukaryota</taxon>
        <taxon>Viridiplantae</taxon>
        <taxon>Streptophyta</taxon>
        <taxon>Embryophyta</taxon>
        <taxon>Tracheophyta</taxon>
        <taxon>Spermatophyta</taxon>
        <taxon>Magnoliopsida</taxon>
        <taxon>Liliopsida</taxon>
        <taxon>Poales</taxon>
        <taxon>Poaceae</taxon>
        <taxon>BOP clade</taxon>
        <taxon>Pooideae</taxon>
        <taxon>Triticodae</taxon>
        <taxon>Triticeae</taxon>
        <taxon>Triticinae</taxon>
        <taxon>Triticum</taxon>
    </lineage>
</organism>
<proteinExistence type="predicted"/>
<dbReference type="OrthoDB" id="1930788at2759"/>
<protein>
    <submittedName>
        <fullName evidence="1">Uncharacterized protein</fullName>
    </submittedName>
</protein>
<evidence type="ECO:0000313" key="2">
    <source>
        <dbReference type="Proteomes" id="UP000019116"/>
    </source>
</evidence>